<comment type="caution">
    <text evidence="1">The sequence shown here is derived from an EMBL/GenBank/DDBJ whole genome shotgun (WGS) entry which is preliminary data.</text>
</comment>
<accession>A0A8S1YP71</accession>
<organism evidence="1 2">
    <name type="scientific">Paramecium octaurelia</name>
    <dbReference type="NCBI Taxonomy" id="43137"/>
    <lineage>
        <taxon>Eukaryota</taxon>
        <taxon>Sar</taxon>
        <taxon>Alveolata</taxon>
        <taxon>Ciliophora</taxon>
        <taxon>Intramacronucleata</taxon>
        <taxon>Oligohymenophorea</taxon>
        <taxon>Peniculida</taxon>
        <taxon>Parameciidae</taxon>
        <taxon>Paramecium</taxon>
    </lineage>
</organism>
<name>A0A8S1YP71_PAROT</name>
<dbReference type="EMBL" id="CAJJDP010000183">
    <property type="protein sequence ID" value="CAD8214477.1"/>
    <property type="molecule type" value="Genomic_DNA"/>
</dbReference>
<protein>
    <submittedName>
        <fullName evidence="1">Uncharacterized protein</fullName>
    </submittedName>
</protein>
<keyword evidence="2" id="KW-1185">Reference proteome</keyword>
<sequence length="136" mass="16269">MTQQVDTIDDGNKTNQIYSPKFKIGKRQHRTYMSVDIFYKGQIVVGNWDWRLGNWEWRLGNWEWRLGNREIGILGLGDWDWETGIAKLGNWEIGKLGDRDENSQGLRKYKTIKLYCNKKIYTIYVMQIQEDNLKYL</sequence>
<reference evidence="1" key="1">
    <citation type="submission" date="2021-01" db="EMBL/GenBank/DDBJ databases">
        <authorList>
            <consortium name="Genoscope - CEA"/>
            <person name="William W."/>
        </authorList>
    </citation>
    <scope>NUCLEOTIDE SEQUENCE</scope>
</reference>
<dbReference type="AlphaFoldDB" id="A0A8S1YP71"/>
<dbReference type="Proteomes" id="UP000683925">
    <property type="component" value="Unassembled WGS sequence"/>
</dbReference>
<evidence type="ECO:0000313" key="1">
    <source>
        <dbReference type="EMBL" id="CAD8214477.1"/>
    </source>
</evidence>
<gene>
    <name evidence="1" type="ORF">POCTA_138.1.T1790010</name>
</gene>
<proteinExistence type="predicted"/>
<evidence type="ECO:0000313" key="2">
    <source>
        <dbReference type="Proteomes" id="UP000683925"/>
    </source>
</evidence>